<organism evidence="1">
    <name type="scientific">bioreactor metagenome</name>
    <dbReference type="NCBI Taxonomy" id="1076179"/>
    <lineage>
        <taxon>unclassified sequences</taxon>
        <taxon>metagenomes</taxon>
        <taxon>ecological metagenomes</taxon>
    </lineage>
</organism>
<reference evidence="1" key="1">
    <citation type="submission" date="2019-08" db="EMBL/GenBank/DDBJ databases">
        <authorList>
            <person name="Kucharzyk K."/>
            <person name="Murdoch R.W."/>
            <person name="Higgins S."/>
            <person name="Loffler F."/>
        </authorList>
    </citation>
    <scope>NUCLEOTIDE SEQUENCE</scope>
</reference>
<dbReference type="AlphaFoldDB" id="A0A645GZX6"/>
<comment type="caution">
    <text evidence="1">The sequence shown here is derived from an EMBL/GenBank/DDBJ whole genome shotgun (WGS) entry which is preliminary data.</text>
</comment>
<accession>A0A645GZX6</accession>
<gene>
    <name evidence="1" type="ORF">SDC9_179076</name>
</gene>
<sequence>MASDTVAVNMVLDALTGLNVETRYVFQGDCLYCDAKPVGWINEDAFYLKNTGKNLPETRGLPMEVTTCKPHPSFFIPKEFYHAEWFKGAVQATADALPDSQRRW</sequence>
<dbReference type="SUPFAM" id="SSF159894">
    <property type="entry name" value="YgaC/TfoX-N like"/>
    <property type="match status" value="1"/>
</dbReference>
<proteinExistence type="predicted"/>
<name>A0A645GZX6_9ZZZZ</name>
<dbReference type="EMBL" id="VSSQ01083185">
    <property type="protein sequence ID" value="MPN31602.1"/>
    <property type="molecule type" value="Genomic_DNA"/>
</dbReference>
<evidence type="ECO:0000313" key="1">
    <source>
        <dbReference type="EMBL" id="MPN31602.1"/>
    </source>
</evidence>
<protein>
    <submittedName>
        <fullName evidence="1">Uncharacterized protein</fullName>
    </submittedName>
</protein>
<dbReference type="Gene3D" id="3.30.1460.30">
    <property type="entry name" value="YgaC/TfoX-N like chaperone"/>
    <property type="match status" value="1"/>
</dbReference>